<feature type="region of interest" description="Disordered" evidence="1">
    <location>
        <begin position="1"/>
        <end position="26"/>
    </location>
</feature>
<gene>
    <name evidence="2" type="ORF">OB955_24555</name>
</gene>
<reference evidence="2 3" key="1">
    <citation type="submission" date="2022-09" db="EMBL/GenBank/DDBJ databases">
        <title>Enrichment on poylsaccharides allowed isolation of novel metabolic and taxonomic groups of Haloarchaea.</title>
        <authorList>
            <person name="Sorokin D.Y."/>
            <person name="Elcheninov A.G."/>
            <person name="Khizhniak T.V."/>
            <person name="Kolganova T.V."/>
            <person name="Kublanov I.V."/>
        </authorList>
    </citation>
    <scope>NUCLEOTIDE SEQUENCE [LARGE SCALE GENOMIC DNA]</scope>
    <source>
        <strain evidence="2 3">AArc-m2/3/4</strain>
    </source>
</reference>
<dbReference type="Proteomes" id="UP001320972">
    <property type="component" value="Unassembled WGS sequence"/>
</dbReference>
<sequence>MHERGTTDPIDGDHRGERAPVSPGLWRRGGAMTVGPIYEGSNGRYYTDWQIDRKLTNGTWTPCLHETETGRRLVGIDDGELLLLVPTEATALPTCVELRSDGTTAWIVDSRRSIP</sequence>
<name>A0ABT2QLW2_9EURY</name>
<evidence type="ECO:0000313" key="2">
    <source>
        <dbReference type="EMBL" id="MCU4975856.1"/>
    </source>
</evidence>
<organism evidence="2 3">
    <name type="scientific">Natronoglomus mannanivorans</name>
    <dbReference type="NCBI Taxonomy" id="2979990"/>
    <lineage>
        <taxon>Archaea</taxon>
        <taxon>Methanobacteriati</taxon>
        <taxon>Methanobacteriota</taxon>
        <taxon>Stenosarchaea group</taxon>
        <taxon>Halobacteria</taxon>
        <taxon>Halobacteriales</taxon>
        <taxon>Natrialbaceae</taxon>
        <taxon>Natronoglomus</taxon>
    </lineage>
</organism>
<accession>A0ABT2QLW2</accession>
<keyword evidence="3" id="KW-1185">Reference proteome</keyword>
<dbReference type="EMBL" id="JAOPKB010000027">
    <property type="protein sequence ID" value="MCU4975856.1"/>
    <property type="molecule type" value="Genomic_DNA"/>
</dbReference>
<dbReference type="RefSeq" id="WP_338009436.1">
    <property type="nucleotide sequence ID" value="NZ_JAOPKB010000027.1"/>
</dbReference>
<evidence type="ECO:0000313" key="3">
    <source>
        <dbReference type="Proteomes" id="UP001320972"/>
    </source>
</evidence>
<protein>
    <submittedName>
        <fullName evidence="2">Uncharacterized protein</fullName>
    </submittedName>
</protein>
<proteinExistence type="predicted"/>
<evidence type="ECO:0000256" key="1">
    <source>
        <dbReference type="SAM" id="MobiDB-lite"/>
    </source>
</evidence>
<comment type="caution">
    <text evidence="2">The sequence shown here is derived from an EMBL/GenBank/DDBJ whole genome shotgun (WGS) entry which is preliminary data.</text>
</comment>
<feature type="compositionally biased region" description="Basic and acidic residues" evidence="1">
    <location>
        <begin position="1"/>
        <end position="18"/>
    </location>
</feature>